<feature type="domain" description="Autotransporter" evidence="2">
    <location>
        <begin position="237"/>
        <end position="505"/>
    </location>
</feature>
<feature type="region of interest" description="Disordered" evidence="1">
    <location>
        <begin position="1"/>
        <end position="77"/>
    </location>
</feature>
<gene>
    <name evidence="3" type="ORF">SAMN05444272_1709</name>
</gene>
<dbReference type="InterPro" id="IPR036709">
    <property type="entry name" value="Autotransporte_beta_dom_sf"/>
</dbReference>
<evidence type="ECO:0000313" key="4">
    <source>
        <dbReference type="Proteomes" id="UP000186002"/>
    </source>
</evidence>
<organism evidence="3 4">
    <name type="scientific">Roseibium suaedae</name>
    <dbReference type="NCBI Taxonomy" id="735517"/>
    <lineage>
        <taxon>Bacteria</taxon>
        <taxon>Pseudomonadati</taxon>
        <taxon>Pseudomonadota</taxon>
        <taxon>Alphaproteobacteria</taxon>
        <taxon>Hyphomicrobiales</taxon>
        <taxon>Stappiaceae</taxon>
        <taxon>Roseibium</taxon>
    </lineage>
</organism>
<dbReference type="EMBL" id="FRBW01000002">
    <property type="protein sequence ID" value="SHM07353.1"/>
    <property type="molecule type" value="Genomic_DNA"/>
</dbReference>
<dbReference type="NCBIfam" id="TIGR01414">
    <property type="entry name" value="autotrans_barl"/>
    <property type="match status" value="1"/>
</dbReference>
<evidence type="ECO:0000259" key="2">
    <source>
        <dbReference type="PROSITE" id="PS51208"/>
    </source>
</evidence>
<dbReference type="InterPro" id="IPR006315">
    <property type="entry name" value="OM_autotransptr_brl_dom"/>
</dbReference>
<accession>A0A1M7FTJ0</accession>
<evidence type="ECO:0000313" key="3">
    <source>
        <dbReference type="EMBL" id="SHM07353.1"/>
    </source>
</evidence>
<name>A0A1M7FTJ0_9HYPH</name>
<evidence type="ECO:0000256" key="1">
    <source>
        <dbReference type="SAM" id="MobiDB-lite"/>
    </source>
</evidence>
<dbReference type="Pfam" id="PF03797">
    <property type="entry name" value="Autotransporter"/>
    <property type="match status" value="1"/>
</dbReference>
<keyword evidence="4" id="KW-1185">Reference proteome</keyword>
<dbReference type="SMART" id="SM00869">
    <property type="entry name" value="Autotransporter"/>
    <property type="match status" value="1"/>
</dbReference>
<reference evidence="3 4" key="1">
    <citation type="submission" date="2016-11" db="EMBL/GenBank/DDBJ databases">
        <authorList>
            <person name="Jaros S."/>
            <person name="Januszkiewicz K."/>
            <person name="Wedrychowicz H."/>
        </authorList>
    </citation>
    <scope>NUCLEOTIDE SEQUENCE [LARGE SCALE GENOMIC DNA]</scope>
    <source>
        <strain evidence="3 4">DSM 22153</strain>
    </source>
</reference>
<dbReference type="AlphaFoldDB" id="A0A1M7FTJ0"/>
<feature type="region of interest" description="Disordered" evidence="1">
    <location>
        <begin position="120"/>
        <end position="173"/>
    </location>
</feature>
<protein>
    <submittedName>
        <fullName evidence="3">Outer membrane autotransporter barrel domain-containing protein</fullName>
    </submittedName>
</protein>
<sequence>MPAAPGTVTPPIGTLPPTGAMPTRPGAPGTVSPPIATLPPSGVMPTRPTLPGGPDTVTPPIGTLPPTGAMPTRPGAPGTVSPPIARLPPSGVMPTRPPLPAAPGTVTPPIGTLPPTGAMPTRPGAPGTVSPPISVLPPTGVMPTRPGRPDRPGGVTPPIGPAPPDHQRPARPGLPEGYVPVYRTDGQLAGYCIDPRSLDEASSADEVQAICRREDLMAAGRLQEQDDVPLTMARDLIEPSRWNAWTQVTGLTSNDQRFGRDFQTLSGSAAFGIDRKLTENLVAGFSLTLESTKTDGFNSNLRIDTQGFEVGPYVAMRLSQHWAVDGSLSYGYATNENELLVLDGNYSSHQFGASFSLHGQYALDDFQIRPKATLTFNRVFSEGYDLSGTILNQTIAIPIDGNAASLGTLELTTEISRQFDLGDGKFLQPYLEAGAVYEYLRANDGKILDGNLHQVTPSPWSFSLQAGATALLAQNVSLDAKGGYMSFGQNGLDVWEGELRVAIGF</sequence>
<dbReference type="STRING" id="735517.SAMN05444272_1709"/>
<dbReference type="Gene3D" id="2.40.128.130">
    <property type="entry name" value="Autotransporter beta-domain"/>
    <property type="match status" value="1"/>
</dbReference>
<proteinExistence type="predicted"/>
<dbReference type="Proteomes" id="UP000186002">
    <property type="component" value="Unassembled WGS sequence"/>
</dbReference>
<dbReference type="InterPro" id="IPR005546">
    <property type="entry name" value="Autotransporte_beta"/>
</dbReference>
<dbReference type="GO" id="GO:0019867">
    <property type="term" value="C:outer membrane"/>
    <property type="evidence" value="ECO:0007669"/>
    <property type="project" value="InterPro"/>
</dbReference>
<dbReference type="PROSITE" id="PS51208">
    <property type="entry name" value="AUTOTRANSPORTER"/>
    <property type="match status" value="1"/>
</dbReference>
<dbReference type="SUPFAM" id="SSF103515">
    <property type="entry name" value="Autotransporter"/>
    <property type="match status" value="1"/>
</dbReference>